<keyword evidence="4" id="KW-0547">Nucleotide-binding</keyword>
<keyword evidence="13" id="KW-1185">Reference proteome</keyword>
<dbReference type="PANTHER" id="PTHR11059">
    <property type="entry name" value="DNA REPAIR PROTEIN RECN"/>
    <property type="match status" value="1"/>
</dbReference>
<dbReference type="GO" id="GO:0005524">
    <property type="term" value="F:ATP binding"/>
    <property type="evidence" value="ECO:0007669"/>
    <property type="project" value="UniProtKB-KW"/>
</dbReference>
<keyword evidence="5 9" id="KW-0227">DNA damage</keyword>
<evidence type="ECO:0000256" key="4">
    <source>
        <dbReference type="ARBA" id="ARBA00022741"/>
    </source>
</evidence>
<protein>
    <recommendedName>
        <fullName evidence="3 9">DNA repair protein RecN</fullName>
    </recommendedName>
    <alternativeName>
        <fullName evidence="8 9">Recombination protein N</fullName>
    </alternativeName>
</protein>
<evidence type="ECO:0000313" key="13">
    <source>
        <dbReference type="Proteomes" id="UP000001822"/>
    </source>
</evidence>
<reference evidence="12 13" key="1">
    <citation type="journal article" date="2007" name="Appl. Environ. Microbiol.">
        <title>Genome sequence of the cellulolytic gliding bacterium Cytophaga hutchinsonii.</title>
        <authorList>
            <person name="Xie G."/>
            <person name="Bruce D.C."/>
            <person name="Challacombe J.F."/>
            <person name="Chertkov O."/>
            <person name="Detter J.C."/>
            <person name="Gilna P."/>
            <person name="Han C.S."/>
            <person name="Lucas S."/>
            <person name="Misra M."/>
            <person name="Myers G.L."/>
            <person name="Richardson P."/>
            <person name="Tapia R."/>
            <person name="Thayer N."/>
            <person name="Thompson L.S."/>
            <person name="Brettin T.S."/>
            <person name="Henrissat B."/>
            <person name="Wilson D.B."/>
            <person name="McBride M.J."/>
        </authorList>
    </citation>
    <scope>NUCLEOTIDE SEQUENCE [LARGE SCALE GENOMIC DNA]</scope>
    <source>
        <strain evidence="13">ATCC 33406 / DSM 1761 / CIP 103989 / NBRC 15051 / NCIMB 9469 / D465</strain>
    </source>
</reference>
<sequence length="551" mass="61907">MLQNLVIQNYSLIEDLELAPSANFNIITGETGAGKSIMLGAVGLLLGNRADTKVLLHTDRKCIIEGTFQIGSYKLETLFEEYDLDYTNQCIIRREISSNGKSRAFINDTPVTLDALKKLGDYLMDVHSQHDTLLLGSVAYQLSLLDGFASNQSALKDYQQAFKKYKDLQHRFQLKKNELQELQQQADYNQFIYTELAEAALIEGEMEAKEAELKKIEHAEDIKQKLEATLDALSNSEQSILSTLQNYNKQLQSIKQWSIAYETLANRLQSVFVELKDIEAELEAESAQVEFNPKLIPPIEERLNSIYSLLKKHRVQTVSELLILEKTLEGKVVSLDQLNEEVLQLEKEVKHTYDVVLSKAKVVSENRIKAVPKFEQSVKALLKELSMPDAHIQLVLSADAPTMYGIDKINMLFSANKGVAPNELKQVASGGEFSRLMLAIKYVLADKVALPTIIFDEIDTGISGEVSIKMGKMIREMSARHQVVVITHLPQIASMGDKHYFVFKDASGERSVSKMKELLAKERVTEIAKMIGGEKPSETALKNAMEMLESK</sequence>
<gene>
    <name evidence="12" type="primary">recN</name>
    <name evidence="12" type="ordered locus">CHU_3012</name>
</gene>
<dbReference type="Gene3D" id="3.40.50.300">
    <property type="entry name" value="P-loop containing nucleotide triphosphate hydrolases"/>
    <property type="match status" value="2"/>
</dbReference>
<dbReference type="Pfam" id="PF02463">
    <property type="entry name" value="SMC_N"/>
    <property type="match status" value="1"/>
</dbReference>
<evidence type="ECO:0000313" key="12">
    <source>
        <dbReference type="EMBL" id="ABG60253.1"/>
    </source>
</evidence>
<dbReference type="InterPro" id="IPR004604">
    <property type="entry name" value="DNA_recomb/repair_RecN"/>
</dbReference>
<keyword evidence="7 9" id="KW-0234">DNA repair</keyword>
<evidence type="ECO:0000256" key="2">
    <source>
        <dbReference type="ARBA" id="ARBA00009441"/>
    </source>
</evidence>
<dbReference type="SUPFAM" id="SSF52540">
    <property type="entry name" value="P-loop containing nucleoside triphosphate hydrolases"/>
    <property type="match status" value="2"/>
</dbReference>
<dbReference type="RefSeq" id="WP_011586363.1">
    <property type="nucleotide sequence ID" value="NC_008255.1"/>
</dbReference>
<keyword evidence="10" id="KW-0175">Coiled coil</keyword>
<evidence type="ECO:0000256" key="8">
    <source>
        <dbReference type="ARBA" id="ARBA00033408"/>
    </source>
</evidence>
<evidence type="ECO:0000256" key="5">
    <source>
        <dbReference type="ARBA" id="ARBA00022763"/>
    </source>
</evidence>
<evidence type="ECO:0000259" key="11">
    <source>
        <dbReference type="Pfam" id="PF02463"/>
    </source>
</evidence>
<dbReference type="PANTHER" id="PTHR11059:SF0">
    <property type="entry name" value="DNA REPAIR PROTEIN RECN"/>
    <property type="match status" value="1"/>
</dbReference>
<evidence type="ECO:0000256" key="6">
    <source>
        <dbReference type="ARBA" id="ARBA00022840"/>
    </source>
</evidence>
<evidence type="ECO:0000256" key="1">
    <source>
        <dbReference type="ARBA" id="ARBA00003618"/>
    </source>
</evidence>
<dbReference type="AlphaFoldDB" id="A0A6N4SUQ6"/>
<comment type="similarity">
    <text evidence="2 9">Belongs to the RecN family.</text>
</comment>
<evidence type="ECO:0000256" key="9">
    <source>
        <dbReference type="PIRNR" id="PIRNR003128"/>
    </source>
</evidence>
<feature type="coiled-coil region" evidence="10">
    <location>
        <begin position="328"/>
        <end position="355"/>
    </location>
</feature>
<dbReference type="EMBL" id="CP000383">
    <property type="protein sequence ID" value="ABG60253.1"/>
    <property type="molecule type" value="Genomic_DNA"/>
</dbReference>
<dbReference type="CDD" id="cd03241">
    <property type="entry name" value="ABC_RecN"/>
    <property type="match status" value="2"/>
</dbReference>
<dbReference type="Proteomes" id="UP000001822">
    <property type="component" value="Chromosome"/>
</dbReference>
<dbReference type="InterPro" id="IPR027417">
    <property type="entry name" value="P-loop_NTPase"/>
</dbReference>
<dbReference type="GO" id="GO:0043590">
    <property type="term" value="C:bacterial nucleoid"/>
    <property type="evidence" value="ECO:0007669"/>
    <property type="project" value="TreeGrafter"/>
</dbReference>
<dbReference type="GO" id="GO:0006310">
    <property type="term" value="P:DNA recombination"/>
    <property type="evidence" value="ECO:0007669"/>
    <property type="project" value="InterPro"/>
</dbReference>
<name>A0A6N4SUQ6_CYTH3</name>
<keyword evidence="6" id="KW-0067">ATP-binding</keyword>
<organism evidence="12 13">
    <name type="scientific">Cytophaga hutchinsonii (strain ATCC 33406 / DSM 1761 / CIP 103989 / NBRC 15051 / NCIMB 9469 / D465)</name>
    <dbReference type="NCBI Taxonomy" id="269798"/>
    <lineage>
        <taxon>Bacteria</taxon>
        <taxon>Pseudomonadati</taxon>
        <taxon>Bacteroidota</taxon>
        <taxon>Cytophagia</taxon>
        <taxon>Cytophagales</taxon>
        <taxon>Cytophagaceae</taxon>
        <taxon>Cytophaga</taxon>
    </lineage>
</organism>
<proteinExistence type="inferred from homology"/>
<dbReference type="GO" id="GO:0009432">
    <property type="term" value="P:SOS response"/>
    <property type="evidence" value="ECO:0007669"/>
    <property type="project" value="TreeGrafter"/>
</dbReference>
<dbReference type="PIRSF" id="PIRSF003128">
    <property type="entry name" value="RecN"/>
    <property type="match status" value="1"/>
</dbReference>
<evidence type="ECO:0000256" key="7">
    <source>
        <dbReference type="ARBA" id="ARBA00023204"/>
    </source>
</evidence>
<evidence type="ECO:0000256" key="10">
    <source>
        <dbReference type="SAM" id="Coils"/>
    </source>
</evidence>
<comment type="function">
    <text evidence="1 9">May be involved in recombinational repair of damaged DNA.</text>
</comment>
<evidence type="ECO:0000256" key="3">
    <source>
        <dbReference type="ARBA" id="ARBA00021315"/>
    </source>
</evidence>
<dbReference type="GO" id="GO:0006281">
    <property type="term" value="P:DNA repair"/>
    <property type="evidence" value="ECO:0007669"/>
    <property type="project" value="UniProtKB-KW"/>
</dbReference>
<accession>A0A6N4SUQ6</accession>
<feature type="domain" description="RecF/RecN/SMC N-terminal" evidence="11">
    <location>
        <begin position="1"/>
        <end position="507"/>
    </location>
</feature>
<dbReference type="InterPro" id="IPR003395">
    <property type="entry name" value="RecF/RecN/SMC_N"/>
</dbReference>
<dbReference type="NCBIfam" id="TIGR00634">
    <property type="entry name" value="recN"/>
    <property type="match status" value="1"/>
</dbReference>
<dbReference type="KEGG" id="chu:CHU_3012"/>
<feature type="coiled-coil region" evidence="10">
    <location>
        <begin position="165"/>
        <end position="288"/>
    </location>
</feature>
<dbReference type="OrthoDB" id="9806954at2"/>